<dbReference type="SMART" id="SM00717">
    <property type="entry name" value="SANT"/>
    <property type="match status" value="1"/>
</dbReference>
<dbReference type="NCBIfam" id="TIGR01557">
    <property type="entry name" value="myb_SHAQKYF"/>
    <property type="match status" value="1"/>
</dbReference>
<evidence type="ECO:0000313" key="11">
    <source>
        <dbReference type="Proteomes" id="UP001163823"/>
    </source>
</evidence>
<sequence>MVSTAMVVQVQSGNTKSTSALAAGNGISLCSGLHRMSGIQLKDQFSCGNDYAPKVRKPYTISKQRERWTEEEHKKFLEALKLFGRAWRRIEDYVGTKTAVQIRSHAQNHILQPLVIQMEAIQVPWNILRFRLLGPKRKPMHSYPRKLANQPHKETIVPEQSVGFNSPKTSILDQENKSPTSVLSTIGSDTLGSTDSGTPNGSSSPVSSVTRVHTSRFILTEPKTLPEEEEIHSSNGLVTSTSLDEQPLRKFELFPEGSICAREDRTEEPTTCQTIKLFGRTVLITDSHRPCSPGMSASKSMASSIYEENSNQTLPCNFLPMESSKPDKECVSNKIEHRTNGALYLMQFQTHNLNSVEAGACYFCSAEDSTFHCCPESPRQRMYI</sequence>
<dbReference type="PROSITE" id="PS50090">
    <property type="entry name" value="MYB_LIKE"/>
    <property type="match status" value="1"/>
</dbReference>
<dbReference type="GO" id="GO:0005634">
    <property type="term" value="C:nucleus"/>
    <property type="evidence" value="ECO:0007669"/>
    <property type="project" value="UniProtKB-SubCell"/>
</dbReference>
<evidence type="ECO:0000259" key="9">
    <source>
        <dbReference type="PROSITE" id="PS51294"/>
    </source>
</evidence>
<dbReference type="PROSITE" id="PS51294">
    <property type="entry name" value="HTH_MYB"/>
    <property type="match status" value="1"/>
</dbReference>
<evidence type="ECO:0000256" key="1">
    <source>
        <dbReference type="ARBA" id="ARBA00004123"/>
    </source>
</evidence>
<dbReference type="InterPro" id="IPR017930">
    <property type="entry name" value="Myb_dom"/>
</dbReference>
<keyword evidence="5" id="KW-0539">Nucleus</keyword>
<comment type="caution">
    <text evidence="10">The sequence shown here is derived from an EMBL/GenBank/DDBJ whole genome shotgun (WGS) entry which is preliminary data.</text>
</comment>
<dbReference type="CDD" id="cd00167">
    <property type="entry name" value="SANT"/>
    <property type="match status" value="1"/>
</dbReference>
<dbReference type="Pfam" id="PF00249">
    <property type="entry name" value="Myb_DNA-binding"/>
    <property type="match status" value="1"/>
</dbReference>
<feature type="region of interest" description="Disordered" evidence="6">
    <location>
        <begin position="139"/>
        <end position="235"/>
    </location>
</feature>
<dbReference type="GO" id="GO:0003677">
    <property type="term" value="F:DNA binding"/>
    <property type="evidence" value="ECO:0007669"/>
    <property type="project" value="UniProtKB-KW"/>
</dbReference>
<dbReference type="PANTHER" id="PTHR12802">
    <property type="entry name" value="SWI/SNF COMPLEX-RELATED"/>
    <property type="match status" value="1"/>
</dbReference>
<comment type="subcellular location">
    <subcellularLocation>
        <location evidence="1">Nucleus</location>
    </subcellularLocation>
</comment>
<dbReference type="InterPro" id="IPR006447">
    <property type="entry name" value="Myb_dom_plants"/>
</dbReference>
<dbReference type="SUPFAM" id="SSF46689">
    <property type="entry name" value="Homeodomain-like"/>
    <property type="match status" value="1"/>
</dbReference>
<feature type="domain" description="SANT" evidence="8">
    <location>
        <begin position="63"/>
        <end position="106"/>
    </location>
</feature>
<reference evidence="10" key="1">
    <citation type="journal article" date="2023" name="Science">
        <title>Elucidation of the pathway for biosynthesis of saponin adjuvants from the soapbark tree.</title>
        <authorList>
            <person name="Reed J."/>
            <person name="Orme A."/>
            <person name="El-Demerdash A."/>
            <person name="Owen C."/>
            <person name="Martin L.B.B."/>
            <person name="Misra R.C."/>
            <person name="Kikuchi S."/>
            <person name="Rejzek M."/>
            <person name="Martin A.C."/>
            <person name="Harkess A."/>
            <person name="Leebens-Mack J."/>
            <person name="Louveau T."/>
            <person name="Stephenson M.J."/>
            <person name="Osbourn A."/>
        </authorList>
    </citation>
    <scope>NUCLEOTIDE SEQUENCE</scope>
    <source>
        <strain evidence="10">S10</strain>
    </source>
</reference>
<dbReference type="InterPro" id="IPR009057">
    <property type="entry name" value="Homeodomain-like_sf"/>
</dbReference>
<evidence type="ECO:0000256" key="2">
    <source>
        <dbReference type="ARBA" id="ARBA00023015"/>
    </source>
</evidence>
<dbReference type="Gene3D" id="1.10.10.60">
    <property type="entry name" value="Homeodomain-like"/>
    <property type="match status" value="1"/>
</dbReference>
<dbReference type="InterPro" id="IPR001005">
    <property type="entry name" value="SANT/Myb"/>
</dbReference>
<evidence type="ECO:0000259" key="8">
    <source>
        <dbReference type="PROSITE" id="PS51293"/>
    </source>
</evidence>
<keyword evidence="2" id="KW-0805">Transcription regulation</keyword>
<dbReference type="AlphaFoldDB" id="A0AAD7LVY3"/>
<dbReference type="Proteomes" id="UP001163823">
    <property type="component" value="Chromosome 6"/>
</dbReference>
<protein>
    <submittedName>
        <fullName evidence="10">Protein REVEILLE 1</fullName>
    </submittedName>
</protein>
<organism evidence="10 11">
    <name type="scientific">Quillaja saponaria</name>
    <name type="common">Soap bark tree</name>
    <dbReference type="NCBI Taxonomy" id="32244"/>
    <lineage>
        <taxon>Eukaryota</taxon>
        <taxon>Viridiplantae</taxon>
        <taxon>Streptophyta</taxon>
        <taxon>Embryophyta</taxon>
        <taxon>Tracheophyta</taxon>
        <taxon>Spermatophyta</taxon>
        <taxon>Magnoliopsida</taxon>
        <taxon>eudicotyledons</taxon>
        <taxon>Gunneridae</taxon>
        <taxon>Pentapetalae</taxon>
        <taxon>rosids</taxon>
        <taxon>fabids</taxon>
        <taxon>Fabales</taxon>
        <taxon>Quillajaceae</taxon>
        <taxon>Quillaja</taxon>
    </lineage>
</organism>
<name>A0AAD7LVY3_QUISA</name>
<feature type="compositionally biased region" description="Polar residues" evidence="6">
    <location>
        <begin position="162"/>
        <end position="212"/>
    </location>
</feature>
<keyword evidence="11" id="KW-1185">Reference proteome</keyword>
<gene>
    <name evidence="10" type="ORF">O6P43_014234</name>
</gene>
<dbReference type="FunFam" id="1.10.10.60:FF:000023">
    <property type="entry name" value="protein REVEILLE 6 isoform X1"/>
    <property type="match status" value="1"/>
</dbReference>
<evidence type="ECO:0000313" key="10">
    <source>
        <dbReference type="EMBL" id="KAJ7964411.1"/>
    </source>
</evidence>
<evidence type="ECO:0000256" key="3">
    <source>
        <dbReference type="ARBA" id="ARBA00023125"/>
    </source>
</evidence>
<dbReference type="KEGG" id="qsa:O6P43_014234"/>
<keyword evidence="3" id="KW-0238">DNA-binding</keyword>
<dbReference type="GO" id="GO:0010468">
    <property type="term" value="P:regulation of gene expression"/>
    <property type="evidence" value="ECO:0007669"/>
    <property type="project" value="UniProtKB-ARBA"/>
</dbReference>
<feature type="domain" description="HTH myb-type" evidence="9">
    <location>
        <begin position="60"/>
        <end position="114"/>
    </location>
</feature>
<dbReference type="PANTHER" id="PTHR12802:SF155">
    <property type="entry name" value="DEUBIQUITINASE MYSM1"/>
    <property type="match status" value="1"/>
</dbReference>
<keyword evidence="4" id="KW-0804">Transcription</keyword>
<dbReference type="EMBL" id="JARAOO010000006">
    <property type="protein sequence ID" value="KAJ7964411.1"/>
    <property type="molecule type" value="Genomic_DNA"/>
</dbReference>
<feature type="domain" description="Myb-like" evidence="7">
    <location>
        <begin position="60"/>
        <end position="110"/>
    </location>
</feature>
<accession>A0AAD7LVY3</accession>
<evidence type="ECO:0000256" key="6">
    <source>
        <dbReference type="SAM" id="MobiDB-lite"/>
    </source>
</evidence>
<evidence type="ECO:0000256" key="5">
    <source>
        <dbReference type="ARBA" id="ARBA00023242"/>
    </source>
</evidence>
<evidence type="ECO:0000256" key="4">
    <source>
        <dbReference type="ARBA" id="ARBA00023163"/>
    </source>
</evidence>
<proteinExistence type="predicted"/>
<dbReference type="PROSITE" id="PS51293">
    <property type="entry name" value="SANT"/>
    <property type="match status" value="1"/>
</dbReference>
<dbReference type="InterPro" id="IPR017884">
    <property type="entry name" value="SANT_dom"/>
</dbReference>
<evidence type="ECO:0000259" key="7">
    <source>
        <dbReference type="PROSITE" id="PS50090"/>
    </source>
</evidence>